<dbReference type="Proteomes" id="UP000242660">
    <property type="component" value="Unassembled WGS sequence"/>
</dbReference>
<evidence type="ECO:0000313" key="1">
    <source>
        <dbReference type="EMBL" id="PSB92059.1"/>
    </source>
</evidence>
<sequence>MKFYQDPLQTLNTITGYGDNHVEINKVCYMHSVIVFPDGDVRNWSVSHFDALLPEHFESLISLSPEVVIFGSGKRLRLQNPRLTASLAELQIGVEAMNFQAACRTYNILMAEGRKVVLALLIESETTT</sequence>
<accession>A0ABX5FEB8</accession>
<dbReference type="EMBL" id="MUHY01000001">
    <property type="protein sequence ID" value="PSB92059.1"/>
    <property type="molecule type" value="Genomic_DNA"/>
</dbReference>
<dbReference type="Pfam" id="PF04430">
    <property type="entry name" value="DUF498"/>
    <property type="match status" value="1"/>
</dbReference>
<dbReference type="InterPro" id="IPR036748">
    <property type="entry name" value="MTH938-like_sf"/>
</dbReference>
<comment type="caution">
    <text evidence="1">The sequence shown here is derived from an EMBL/GenBank/DDBJ whole genome shotgun (WGS) entry which is preliminary data.</text>
</comment>
<evidence type="ECO:0000313" key="2">
    <source>
        <dbReference type="Proteomes" id="UP000242660"/>
    </source>
</evidence>
<gene>
    <name evidence="1" type="ORF">BZL35_00285</name>
</gene>
<dbReference type="Gene3D" id="3.40.1230.10">
    <property type="entry name" value="MTH938-like"/>
    <property type="match status" value="1"/>
</dbReference>
<keyword evidence="2" id="KW-1185">Reference proteome</keyword>
<organism evidence="1 2">
    <name type="scientific">Candidatus Pandoraea novymonadis</name>
    <dbReference type="NCBI Taxonomy" id="1808959"/>
    <lineage>
        <taxon>Bacteria</taxon>
        <taxon>Pseudomonadati</taxon>
        <taxon>Pseudomonadota</taxon>
        <taxon>Betaproteobacteria</taxon>
        <taxon>Burkholderiales</taxon>
        <taxon>Burkholderiaceae</taxon>
        <taxon>Pandoraea</taxon>
    </lineage>
</organism>
<proteinExistence type="predicted"/>
<dbReference type="SUPFAM" id="SSF64076">
    <property type="entry name" value="MTH938-like"/>
    <property type="match status" value="1"/>
</dbReference>
<dbReference type="CDD" id="cd05560">
    <property type="entry name" value="Xcc1710_like"/>
    <property type="match status" value="1"/>
</dbReference>
<dbReference type="InterPro" id="IPR007523">
    <property type="entry name" value="NDUFAF3/AAMDC"/>
</dbReference>
<dbReference type="PANTHER" id="PTHR21192">
    <property type="entry name" value="NUCLEAR PROTEIN E3-3"/>
    <property type="match status" value="1"/>
</dbReference>
<dbReference type="PANTHER" id="PTHR21192:SF2">
    <property type="entry name" value="NADH DEHYDROGENASE [UBIQUINONE] 1 ALPHA SUBCOMPLEX ASSEMBLY FACTOR 3"/>
    <property type="match status" value="1"/>
</dbReference>
<dbReference type="RefSeq" id="WP_106182148.1">
    <property type="nucleotide sequence ID" value="NZ_MUHY01000001.1"/>
</dbReference>
<evidence type="ECO:0008006" key="3">
    <source>
        <dbReference type="Google" id="ProtNLM"/>
    </source>
</evidence>
<reference evidence="1 2" key="1">
    <citation type="journal article" date="2017" name="Front. Microbiol.">
        <title>Genome of Ca. Pandoraea novymonadis, an Endosymbiotic Bacterium of the Trypanosomatid Novymonas esmeraldas.</title>
        <authorList>
            <person name="Kostygov A.Y."/>
            <person name="Butenko A."/>
            <person name="Nenarokova A."/>
            <person name="Tashyreva D."/>
            <person name="Flegontov P."/>
            <person name="Lukes J."/>
            <person name="Yurchenko V."/>
        </authorList>
    </citation>
    <scope>NUCLEOTIDE SEQUENCE [LARGE SCALE GENOMIC DNA]</scope>
    <source>
        <strain evidence="1 2">E262</strain>
    </source>
</reference>
<name>A0ABX5FEB8_9BURK</name>
<protein>
    <recommendedName>
        <fullName evidence="3">Mth938-like domain-containing protein</fullName>
    </recommendedName>
</protein>